<evidence type="ECO:0000259" key="1">
    <source>
        <dbReference type="Pfam" id="PF07992"/>
    </source>
</evidence>
<proteinExistence type="predicted"/>
<reference evidence="2" key="1">
    <citation type="submission" date="2021-06" db="EMBL/GenBank/DDBJ databases">
        <authorList>
            <person name="Huq M.A."/>
        </authorList>
    </citation>
    <scope>NUCLEOTIDE SEQUENCE</scope>
    <source>
        <strain evidence="2">MAH-26</strain>
    </source>
</reference>
<keyword evidence="3" id="KW-1185">Reference proteome</keyword>
<dbReference type="Proteomes" id="UP000812270">
    <property type="component" value="Unassembled WGS sequence"/>
</dbReference>
<dbReference type="InterPro" id="IPR050407">
    <property type="entry name" value="Geranylgeranyl_reductase"/>
</dbReference>
<dbReference type="PANTHER" id="PTHR42685:SF22">
    <property type="entry name" value="CONDITIONED MEDIUM FACTOR RECEPTOR 1"/>
    <property type="match status" value="1"/>
</dbReference>
<accession>A0A9E2W7E4</accession>
<gene>
    <name evidence="2" type="ORF">KTO63_05120</name>
</gene>
<comment type="caution">
    <text evidence="2">The sequence shown here is derived from an EMBL/GenBank/DDBJ whole genome shotgun (WGS) entry which is preliminary data.</text>
</comment>
<dbReference type="AlphaFoldDB" id="A0A9E2W7E4"/>
<dbReference type="PANTHER" id="PTHR42685">
    <property type="entry name" value="GERANYLGERANYL DIPHOSPHATE REDUCTASE"/>
    <property type="match status" value="1"/>
</dbReference>
<evidence type="ECO:0000313" key="2">
    <source>
        <dbReference type="EMBL" id="MBV4356521.1"/>
    </source>
</evidence>
<dbReference type="GO" id="GO:0016491">
    <property type="term" value="F:oxidoreductase activity"/>
    <property type="evidence" value="ECO:0007669"/>
    <property type="project" value="InterPro"/>
</dbReference>
<protein>
    <submittedName>
        <fullName evidence="2">NAD(P)/FAD-dependent oxidoreductase</fullName>
    </submittedName>
</protein>
<dbReference type="EMBL" id="JAHSPG010000002">
    <property type="protein sequence ID" value="MBV4356521.1"/>
    <property type="molecule type" value="Genomic_DNA"/>
</dbReference>
<dbReference type="InterPro" id="IPR023753">
    <property type="entry name" value="FAD/NAD-binding_dom"/>
</dbReference>
<organism evidence="2 3">
    <name type="scientific">Pinibacter aurantiacus</name>
    <dbReference type="NCBI Taxonomy" id="2851599"/>
    <lineage>
        <taxon>Bacteria</taxon>
        <taxon>Pseudomonadati</taxon>
        <taxon>Bacteroidota</taxon>
        <taxon>Chitinophagia</taxon>
        <taxon>Chitinophagales</taxon>
        <taxon>Chitinophagaceae</taxon>
        <taxon>Pinibacter</taxon>
    </lineage>
</organism>
<name>A0A9E2W7E4_9BACT</name>
<feature type="domain" description="FAD/NAD(P)-binding" evidence="1">
    <location>
        <begin position="14"/>
        <end position="144"/>
    </location>
</feature>
<sequence>MTSVETSQTNTTTYDIAIVGGGLAGLSLSIQAARAGYKVILFEKETYPFHRVCGEYISLESWPFLESLGLRLKEMDLPIIKKLIVTSPDGRSIEEPLPLGGFGISRYAIDFELSKLAREAGVLLLENTKVTDVVFENGSFCVKYNNEELLCQMAVGSYGKRSNLDVKWKRPFIRQKPNKLNNYIGVKYHIETDFPADTIALHNYKNGYCGMSRVEGNKYCLCYLTTAANLQENDNSFGKLEQNVLFENPYLKQIFSTSRFLFSSPVTISQISFEKKSLIENHVFMVGDACGMITPLCGNGMSMALHASKTAFENIDQFLQGKISRDRMERQYIGTWNKHFSTRLKTGRFIQSMFGKEWMTNAFIRTIKPFPKFIGYLIRQTHGKPY</sequence>
<evidence type="ECO:0000313" key="3">
    <source>
        <dbReference type="Proteomes" id="UP000812270"/>
    </source>
</evidence>
<dbReference type="Pfam" id="PF07992">
    <property type="entry name" value="Pyr_redox_2"/>
    <property type="match status" value="1"/>
</dbReference>